<dbReference type="Gene3D" id="2.60.40.10">
    <property type="entry name" value="Immunoglobulins"/>
    <property type="match status" value="2"/>
</dbReference>
<organism evidence="4 5">
    <name type="scientific">Hymenobacter algoricola</name>
    <dbReference type="NCBI Taxonomy" id="486267"/>
    <lineage>
        <taxon>Bacteria</taxon>
        <taxon>Pseudomonadati</taxon>
        <taxon>Bacteroidota</taxon>
        <taxon>Cytophagia</taxon>
        <taxon>Cytophagales</taxon>
        <taxon>Hymenobacteraceae</taxon>
        <taxon>Hymenobacter</taxon>
    </lineage>
</organism>
<dbReference type="EMBL" id="BAABDH010000038">
    <property type="protein sequence ID" value="GAA3936717.1"/>
    <property type="molecule type" value="Genomic_DNA"/>
</dbReference>
<feature type="domain" description="Secretion system C-terminal sorting" evidence="3">
    <location>
        <begin position="1318"/>
        <end position="1391"/>
    </location>
</feature>
<dbReference type="InterPro" id="IPR012334">
    <property type="entry name" value="Pectin_lyas_fold"/>
</dbReference>
<dbReference type="Pfam" id="PF18962">
    <property type="entry name" value="Por_Secre_tail"/>
    <property type="match status" value="1"/>
</dbReference>
<dbReference type="Pfam" id="PF07705">
    <property type="entry name" value="CARDB"/>
    <property type="match status" value="1"/>
</dbReference>
<dbReference type="InterPro" id="IPR026444">
    <property type="entry name" value="Secre_tail"/>
</dbReference>
<gene>
    <name evidence="4" type="ORF">GCM10022406_21160</name>
</gene>
<proteinExistence type="predicted"/>
<dbReference type="Gene3D" id="2.160.20.10">
    <property type="entry name" value="Single-stranded right-handed beta-helix, Pectin lyase-like"/>
    <property type="match status" value="2"/>
</dbReference>
<name>A0ABP7N4E4_9BACT</name>
<feature type="region of interest" description="Disordered" evidence="1">
    <location>
        <begin position="1150"/>
        <end position="1169"/>
    </location>
</feature>
<dbReference type="InterPro" id="IPR006626">
    <property type="entry name" value="PbH1"/>
</dbReference>
<dbReference type="SUPFAM" id="SSF51126">
    <property type="entry name" value="Pectin lyase-like"/>
    <property type="match status" value="2"/>
</dbReference>
<feature type="domain" description="CARDB" evidence="2">
    <location>
        <begin position="496"/>
        <end position="588"/>
    </location>
</feature>
<evidence type="ECO:0008006" key="6">
    <source>
        <dbReference type="Google" id="ProtNLM"/>
    </source>
</evidence>
<keyword evidence="5" id="KW-1185">Reference proteome</keyword>
<dbReference type="Proteomes" id="UP001499909">
    <property type="component" value="Unassembled WGS sequence"/>
</dbReference>
<evidence type="ECO:0000256" key="1">
    <source>
        <dbReference type="SAM" id="MobiDB-lite"/>
    </source>
</evidence>
<dbReference type="NCBIfam" id="TIGR04183">
    <property type="entry name" value="Por_Secre_tail"/>
    <property type="match status" value="1"/>
</dbReference>
<evidence type="ECO:0000259" key="3">
    <source>
        <dbReference type="Pfam" id="PF18962"/>
    </source>
</evidence>
<protein>
    <recommendedName>
        <fullName evidence="6">T9SS type A sorting domain-containing protein</fullName>
    </recommendedName>
</protein>
<dbReference type="SMART" id="SM00710">
    <property type="entry name" value="PbH1"/>
    <property type="match status" value="13"/>
</dbReference>
<feature type="compositionally biased region" description="Polar residues" evidence="1">
    <location>
        <begin position="1150"/>
        <end position="1167"/>
    </location>
</feature>
<evidence type="ECO:0000259" key="2">
    <source>
        <dbReference type="Pfam" id="PF07705"/>
    </source>
</evidence>
<evidence type="ECO:0000313" key="4">
    <source>
        <dbReference type="EMBL" id="GAA3936717.1"/>
    </source>
</evidence>
<dbReference type="InterPro" id="IPR011050">
    <property type="entry name" value="Pectin_lyase_fold/virulence"/>
</dbReference>
<dbReference type="InterPro" id="IPR011635">
    <property type="entry name" value="CARDB"/>
</dbReference>
<reference evidence="5" key="1">
    <citation type="journal article" date="2019" name="Int. J. Syst. Evol. Microbiol.">
        <title>The Global Catalogue of Microorganisms (GCM) 10K type strain sequencing project: providing services to taxonomists for standard genome sequencing and annotation.</title>
        <authorList>
            <consortium name="The Broad Institute Genomics Platform"/>
            <consortium name="The Broad Institute Genome Sequencing Center for Infectious Disease"/>
            <person name="Wu L."/>
            <person name="Ma J."/>
        </authorList>
    </citation>
    <scope>NUCLEOTIDE SEQUENCE [LARGE SCALE GENOMIC DNA]</scope>
    <source>
        <strain evidence="5">JCM 17214</strain>
    </source>
</reference>
<sequence>MLLLLLLTSASAWAQTTPLTGSYTINSAQTTGGTNFASFTEAATALTTNGVSGPVTFTVTGGPFTEQLRLTTITGASAANRVTFDGGGRTIQFGSSTSAQRAVVTLDGADFVTLNNLVVDATVGGTSTATYGWGMQLVNNADNNVINACTVISNTVSTSTNFAGIVSSASTTSSTTAGAASSQNLTLTGNTITGGYYGITVIGATTAAPNPGIIVRNNTVREFYSYGIYGSYLSAPQLIGNDLARPTRAAITTFYGIYLTTGVSGAAIEKNRIHQAFTANNTATSTTYGLYMTTGTAATAAAPNEVINNLLYDLDGNGAVYGLYNGSSSNVRYYHNTVSIDDQTNTSASATYGLYQTTGLGVEFKNNIVQLSRAGTGTSYALYLSSATGTLASNFNDLSGSGTDFVTGYYTGTSFATLATWKTANNGAYDQNSVDAAPQFAAGSLRPTATPLNSAATPLTRVTDDFTGAARGATPDIGAYEFTPASDDVALVSIDSPVSPVTVGARTITVTILNNGATPLNSVRLVYTLNGNSVTQNFTLAGGLASGATRSLSFATLGTMVSGANTLTVTASLPNGNADTNAANNTLSTTLYTALAGTYTINKSQPTGGTNFTSFADAATTLNAAGITASLRLNVLNGPYTEQFVLGVIPGVSATDTIVIDGGTGKQELNYSGTTAQPAAVVLNGTDYVTLNNLTIDATAGVTAGIGILLVDQANNNRISNCVVRASLTSTSTTSAGIAASGSITSATTAGDANNVRIINNVVSGGYYGVILTGTSTTVRSTGVRVTGNEIRDFYLYGLDVENSSGARLIGNNVHRTNRAAVSTFYGIYLLGTQSAAVENNRIHDNATAVPTSTSAAYGIYTSGDATAGNENDIVNNLVYNFTGAGTEYGLYNTSADFVRYYHNTVSLDNTAATATAVSYGFYQVTSATGIELRNNLISVTRGGTGNRYALYFATAASTISSNSNDLYLGTGSNFFTGRYVTDFTTLAAWKAANNGAYDQNSLQTAPLFVNPASDLHPTSVLLNEAGTPATLTRVPLDFAGVSRSNPPDLGAYELVIVSNDVAVVSIDSPTTPAVLGNNVVAVTIRNGGTTVLTSVTLTHSLASGTPVSQLFSNLTLAPGATQQLTFTAPLVLTMSGTFTLTVTGSLPNGQADGNASNNSQTITFDQPTPPNDEPCAALVLTPAVLTASNGSSTTTRLPGIVLPACSPALSPKDVWFTATATGPSLTIYTSGAPAGMVRVFSSASCANGPFTPVFCAASGINNTNVGTVTVTGLTSGQQYYVAVSGNGSNDATGPFRISLSPIPLSSRPQLNAAALSVFPNPSAGGQFTLRLAQTLGGSGTAELVNTLGQTVLRQPLTSTLEQQVSTRGLAAGLYTLRVQAGPEIMTRKVVLE</sequence>
<accession>A0ABP7N4E4</accession>
<dbReference type="InterPro" id="IPR013783">
    <property type="entry name" value="Ig-like_fold"/>
</dbReference>
<comment type="caution">
    <text evidence="4">The sequence shown here is derived from an EMBL/GenBank/DDBJ whole genome shotgun (WGS) entry which is preliminary data.</text>
</comment>
<evidence type="ECO:0000313" key="5">
    <source>
        <dbReference type="Proteomes" id="UP001499909"/>
    </source>
</evidence>